<comment type="caution">
    <text evidence="7">The sequence shown here is derived from an EMBL/GenBank/DDBJ whole genome shotgun (WGS) entry which is preliminary data.</text>
</comment>
<keyword evidence="3" id="KW-0560">Oxidoreductase</keyword>
<comment type="similarity">
    <text evidence="1 4">Belongs to the short-chain dehydrogenases/reductases (SDR) family.</text>
</comment>
<feature type="domain" description="Ketoreductase" evidence="6">
    <location>
        <begin position="21"/>
        <end position="194"/>
    </location>
</feature>
<dbReference type="RefSeq" id="WP_052112592.1">
    <property type="nucleotide sequence ID" value="NZ_AVPL01000006.1"/>
</dbReference>
<dbReference type="PRINTS" id="PR00080">
    <property type="entry name" value="SDRFAMILY"/>
</dbReference>
<evidence type="ECO:0000256" key="2">
    <source>
        <dbReference type="ARBA" id="ARBA00022857"/>
    </source>
</evidence>
<dbReference type="InterPro" id="IPR002347">
    <property type="entry name" value="SDR_fam"/>
</dbReference>
<dbReference type="InterPro" id="IPR020904">
    <property type="entry name" value="Sc_DH/Rdtase_CS"/>
</dbReference>
<dbReference type="InterPro" id="IPR057326">
    <property type="entry name" value="KR_dom"/>
</dbReference>
<protein>
    <submittedName>
        <fullName evidence="7">Short-chain dehydrogenase</fullName>
    </submittedName>
</protein>
<dbReference type="Proteomes" id="UP000030013">
    <property type="component" value="Unassembled WGS sequence"/>
</dbReference>
<dbReference type="PANTHER" id="PTHR43391:SF14">
    <property type="entry name" value="DEHYDROGENASE_REDUCTASE SDR FAMILY PROTEIN 7-LIKE"/>
    <property type="match status" value="1"/>
</dbReference>
<sequence>MSRRAELANSSPPARDTPGGRRVLITGGASGLGLALATACLGRGDRVLVVDLAETRPSSVPEGADYLRLDVRSQQDWDAGLAHVRDRWGGLDVLVNNAGVATGGRIDVESISDWERVLDINLLGVVRGCQTFTPLFKEQRAGHIVNTASLAGLIHGPGMSSYNAAKAGVVALSETLGFELAPWGIHVSVVCPAFFRTNLHESLQGKDTAMEETALKLITRASMSADEVAEIVLKGIDRHKRVILTDRLGRQAFWTKRLVRPAYNAMATKAGQKLARKSGNA</sequence>
<dbReference type="GO" id="GO:0016491">
    <property type="term" value="F:oxidoreductase activity"/>
    <property type="evidence" value="ECO:0007669"/>
    <property type="project" value="UniProtKB-KW"/>
</dbReference>
<evidence type="ECO:0000256" key="5">
    <source>
        <dbReference type="SAM" id="MobiDB-lite"/>
    </source>
</evidence>
<dbReference type="OrthoDB" id="9775296at2"/>
<evidence type="ECO:0000259" key="6">
    <source>
        <dbReference type="SMART" id="SM00822"/>
    </source>
</evidence>
<dbReference type="PROSITE" id="PS00061">
    <property type="entry name" value="ADH_SHORT"/>
    <property type="match status" value="1"/>
</dbReference>
<accession>A0A0A0JZZ0</accession>
<keyword evidence="2" id="KW-0521">NADP</keyword>
<name>A0A0A0JZZ0_9MICO</name>
<dbReference type="EMBL" id="AVPL01000006">
    <property type="protein sequence ID" value="KGN42324.1"/>
    <property type="molecule type" value="Genomic_DNA"/>
</dbReference>
<dbReference type="STRING" id="1385519.N801_00710"/>
<dbReference type="Gene3D" id="3.40.50.720">
    <property type="entry name" value="NAD(P)-binding Rossmann-like Domain"/>
    <property type="match status" value="1"/>
</dbReference>
<dbReference type="PRINTS" id="PR00081">
    <property type="entry name" value="GDHRDH"/>
</dbReference>
<evidence type="ECO:0000313" key="7">
    <source>
        <dbReference type="EMBL" id="KGN42324.1"/>
    </source>
</evidence>
<gene>
    <name evidence="7" type="ORF">N801_00710</name>
</gene>
<keyword evidence="8" id="KW-1185">Reference proteome</keyword>
<proteinExistence type="inferred from homology"/>
<evidence type="ECO:0000256" key="4">
    <source>
        <dbReference type="RuleBase" id="RU000363"/>
    </source>
</evidence>
<feature type="region of interest" description="Disordered" evidence="5">
    <location>
        <begin position="1"/>
        <end position="20"/>
    </location>
</feature>
<dbReference type="SMART" id="SM00822">
    <property type="entry name" value="PKS_KR"/>
    <property type="match status" value="1"/>
</dbReference>
<dbReference type="eggNOG" id="COG4221">
    <property type="taxonomic scope" value="Bacteria"/>
</dbReference>
<dbReference type="PANTHER" id="PTHR43391">
    <property type="entry name" value="RETINOL DEHYDROGENASE-RELATED"/>
    <property type="match status" value="1"/>
</dbReference>
<dbReference type="SUPFAM" id="SSF51735">
    <property type="entry name" value="NAD(P)-binding Rossmann-fold domains"/>
    <property type="match status" value="1"/>
</dbReference>
<reference evidence="7 8" key="1">
    <citation type="submission" date="2013-08" db="EMBL/GenBank/DDBJ databases">
        <title>The genome sequence of Knoellia aerolata.</title>
        <authorList>
            <person name="Zhu W."/>
            <person name="Wang G."/>
        </authorList>
    </citation>
    <scope>NUCLEOTIDE SEQUENCE [LARGE SCALE GENOMIC DNA]</scope>
    <source>
        <strain evidence="7 8">DSM 18566</strain>
    </source>
</reference>
<dbReference type="InterPro" id="IPR036291">
    <property type="entry name" value="NAD(P)-bd_dom_sf"/>
</dbReference>
<dbReference type="Pfam" id="PF00106">
    <property type="entry name" value="adh_short"/>
    <property type="match status" value="1"/>
</dbReference>
<organism evidence="7 8">
    <name type="scientific">Knoellia aerolata DSM 18566</name>
    <dbReference type="NCBI Taxonomy" id="1385519"/>
    <lineage>
        <taxon>Bacteria</taxon>
        <taxon>Bacillati</taxon>
        <taxon>Actinomycetota</taxon>
        <taxon>Actinomycetes</taxon>
        <taxon>Micrococcales</taxon>
        <taxon>Intrasporangiaceae</taxon>
        <taxon>Knoellia</taxon>
    </lineage>
</organism>
<dbReference type="CDD" id="cd05233">
    <property type="entry name" value="SDR_c"/>
    <property type="match status" value="1"/>
</dbReference>
<dbReference type="AlphaFoldDB" id="A0A0A0JZZ0"/>
<evidence type="ECO:0000256" key="1">
    <source>
        <dbReference type="ARBA" id="ARBA00006484"/>
    </source>
</evidence>
<evidence type="ECO:0000256" key="3">
    <source>
        <dbReference type="ARBA" id="ARBA00023002"/>
    </source>
</evidence>
<evidence type="ECO:0000313" key="8">
    <source>
        <dbReference type="Proteomes" id="UP000030013"/>
    </source>
</evidence>